<reference evidence="11 12" key="1">
    <citation type="submission" date="2020-08" db="EMBL/GenBank/DDBJ databases">
        <title>A Genomic Blueprint of the Chicken Gut Microbiome.</title>
        <authorList>
            <person name="Gilroy R."/>
            <person name="Ravi A."/>
            <person name="Getino M."/>
            <person name="Pursley I."/>
            <person name="Horton D.L."/>
            <person name="Alikhan N.-F."/>
            <person name="Baker D."/>
            <person name="Gharbi K."/>
            <person name="Hall N."/>
            <person name="Watson M."/>
            <person name="Adriaenssens E.M."/>
            <person name="Foster-Nyarko E."/>
            <person name="Jarju S."/>
            <person name="Secka A."/>
            <person name="Antonio M."/>
            <person name="Oren A."/>
            <person name="Chaudhuri R."/>
            <person name="La Ragione R.M."/>
            <person name="Hildebrand F."/>
            <person name="Pallen M.J."/>
        </authorList>
    </citation>
    <scope>NUCLEOTIDE SEQUENCE [LARGE SCALE GENOMIC DNA]</scope>
    <source>
        <strain evidence="11 12">Re31</strain>
    </source>
</reference>
<evidence type="ECO:0000256" key="7">
    <source>
        <dbReference type="ARBA" id="ARBA00023288"/>
    </source>
</evidence>
<dbReference type="PROSITE" id="PS51257">
    <property type="entry name" value="PROKAR_LIPOPROTEIN"/>
    <property type="match status" value="1"/>
</dbReference>
<dbReference type="InterPro" id="IPR038501">
    <property type="entry name" value="Spore_GerAC_C_sf"/>
</dbReference>
<evidence type="ECO:0000256" key="3">
    <source>
        <dbReference type="ARBA" id="ARBA00022544"/>
    </source>
</evidence>
<proteinExistence type="inferred from homology"/>
<evidence type="ECO:0000256" key="1">
    <source>
        <dbReference type="ARBA" id="ARBA00004635"/>
    </source>
</evidence>
<keyword evidence="7" id="KW-0449">Lipoprotein</keyword>
<dbReference type="Proteomes" id="UP000640930">
    <property type="component" value="Unassembled WGS sequence"/>
</dbReference>
<evidence type="ECO:0000313" key="11">
    <source>
        <dbReference type="EMBL" id="MBD8025102.1"/>
    </source>
</evidence>
<dbReference type="InterPro" id="IPR057336">
    <property type="entry name" value="GerAC_N"/>
</dbReference>
<dbReference type="EMBL" id="JACSQA010000001">
    <property type="protein sequence ID" value="MBD8025102.1"/>
    <property type="molecule type" value="Genomic_DNA"/>
</dbReference>
<feature type="domain" description="Spore germination GerAC-like C-terminal" evidence="9">
    <location>
        <begin position="196"/>
        <end position="373"/>
    </location>
</feature>
<keyword evidence="12" id="KW-1185">Reference proteome</keyword>
<dbReference type="PANTHER" id="PTHR35789:SF1">
    <property type="entry name" value="SPORE GERMINATION PROTEIN B3"/>
    <property type="match status" value="1"/>
</dbReference>
<keyword evidence="3" id="KW-0309">Germination</keyword>
<dbReference type="InterPro" id="IPR008844">
    <property type="entry name" value="Spore_GerAC-like"/>
</dbReference>
<feature type="signal peptide" evidence="8">
    <location>
        <begin position="1"/>
        <end position="21"/>
    </location>
</feature>
<keyword evidence="6" id="KW-0564">Palmitate</keyword>
<evidence type="ECO:0000256" key="6">
    <source>
        <dbReference type="ARBA" id="ARBA00023139"/>
    </source>
</evidence>
<dbReference type="Pfam" id="PF25198">
    <property type="entry name" value="Spore_GerAC_N"/>
    <property type="match status" value="1"/>
</dbReference>
<comment type="subcellular location">
    <subcellularLocation>
        <location evidence="1">Membrane</location>
        <topology evidence="1">Lipid-anchor</topology>
    </subcellularLocation>
</comment>
<evidence type="ECO:0000256" key="5">
    <source>
        <dbReference type="ARBA" id="ARBA00023136"/>
    </source>
</evidence>
<dbReference type="Gene3D" id="3.30.300.210">
    <property type="entry name" value="Nutrient germinant receptor protein C, domain 3"/>
    <property type="match status" value="1"/>
</dbReference>
<dbReference type="PANTHER" id="PTHR35789">
    <property type="entry name" value="SPORE GERMINATION PROTEIN B3"/>
    <property type="match status" value="1"/>
</dbReference>
<dbReference type="InterPro" id="IPR046953">
    <property type="entry name" value="Spore_GerAC-like_C"/>
</dbReference>
<gene>
    <name evidence="11" type="ORF">H9636_00395</name>
</gene>
<keyword evidence="5" id="KW-0472">Membrane</keyword>
<feature type="chain" id="PRO_5047366664" evidence="8">
    <location>
        <begin position="22"/>
        <end position="376"/>
    </location>
</feature>
<evidence type="ECO:0000256" key="8">
    <source>
        <dbReference type="SAM" id="SignalP"/>
    </source>
</evidence>
<comment type="caution">
    <text evidence="11">The sequence shown here is derived from an EMBL/GenBank/DDBJ whole genome shotgun (WGS) entry which is preliminary data.</text>
</comment>
<name>A0ABR8X7E7_9BACL</name>
<evidence type="ECO:0000259" key="9">
    <source>
        <dbReference type="Pfam" id="PF05504"/>
    </source>
</evidence>
<dbReference type="Pfam" id="PF05504">
    <property type="entry name" value="Spore_GerAC"/>
    <property type="match status" value="1"/>
</dbReference>
<organism evidence="11 12">
    <name type="scientific">Ureibacillus galli</name>
    <dbReference type="NCBI Taxonomy" id="2762222"/>
    <lineage>
        <taxon>Bacteria</taxon>
        <taxon>Bacillati</taxon>
        <taxon>Bacillota</taxon>
        <taxon>Bacilli</taxon>
        <taxon>Bacillales</taxon>
        <taxon>Caryophanaceae</taxon>
        <taxon>Ureibacillus</taxon>
    </lineage>
</organism>
<accession>A0ABR8X7E7</accession>
<evidence type="ECO:0000256" key="4">
    <source>
        <dbReference type="ARBA" id="ARBA00022729"/>
    </source>
</evidence>
<protein>
    <submittedName>
        <fullName evidence="11">Ger(X)C family spore germination protein</fullName>
    </submittedName>
</protein>
<feature type="domain" description="Spore germination protein N-terminal" evidence="10">
    <location>
        <begin position="24"/>
        <end position="187"/>
    </location>
</feature>
<dbReference type="NCBIfam" id="TIGR02887">
    <property type="entry name" value="spore_ger_x_C"/>
    <property type="match status" value="1"/>
</dbReference>
<evidence type="ECO:0000313" key="12">
    <source>
        <dbReference type="Proteomes" id="UP000640930"/>
    </source>
</evidence>
<comment type="similarity">
    <text evidence="2">Belongs to the GerABKC lipoprotein family.</text>
</comment>
<evidence type="ECO:0000256" key="2">
    <source>
        <dbReference type="ARBA" id="ARBA00007886"/>
    </source>
</evidence>
<sequence length="376" mass="42665">MKYTKRFLFITTVCLILTACAETKILERISLVTLIGYDKEEEKLSTTAVVRQISPDFENKVEIHSEIAETSKGARFKINLDAAKKVEAGQVRVVLFGEDLAKEGIEEEIHTLSINPEIATSVYLGIVEGKSKTLLESNFKNITDIGQHVYNLIDHNIQQQQMISSTLHEIERDVHSPIRDFAIPTLKKEGEYIDINGIALFKEGKLVGKLPTADVFYIMLLRKNIRDGTLQLVLPGDLVNSSKNPPENPPEELPIAVDAINSKRKLKVTDHEKNEIDLNITLDCRLLEIHSSLSLEDKETTEKIEKAMNKKMEAEIKRIIKYSQEVNSDIFGFGEHFSAHVRGSKLNTEEKWHNLYPKMKVNVKVDTEIIRNGVFE</sequence>
<evidence type="ECO:0000259" key="10">
    <source>
        <dbReference type="Pfam" id="PF25198"/>
    </source>
</evidence>
<keyword evidence="4 8" id="KW-0732">Signal</keyword>